<dbReference type="PANTHER" id="PTHR16461:SF5">
    <property type="entry name" value="TOLL-INTERACTING PROTEIN"/>
    <property type="match status" value="1"/>
</dbReference>
<feature type="compositionally biased region" description="Polar residues" evidence="1">
    <location>
        <begin position="35"/>
        <end position="58"/>
    </location>
</feature>
<protein>
    <recommendedName>
        <fullName evidence="2">CUE domain-containing protein</fullName>
    </recommendedName>
</protein>
<accession>A0A0C3PVP7</accession>
<dbReference type="SMART" id="SM00546">
    <property type="entry name" value="CUE"/>
    <property type="match status" value="1"/>
</dbReference>
<evidence type="ECO:0000313" key="4">
    <source>
        <dbReference type="Proteomes" id="UP000054248"/>
    </source>
</evidence>
<dbReference type="OrthoDB" id="9942608at2759"/>
<dbReference type="PROSITE" id="PS51140">
    <property type="entry name" value="CUE"/>
    <property type="match status" value="1"/>
</dbReference>
<reference evidence="3 4" key="1">
    <citation type="submission" date="2014-04" db="EMBL/GenBank/DDBJ databases">
        <authorList>
            <consortium name="DOE Joint Genome Institute"/>
            <person name="Kuo A."/>
            <person name="Girlanda M."/>
            <person name="Perotto S."/>
            <person name="Kohler A."/>
            <person name="Nagy L.G."/>
            <person name="Floudas D."/>
            <person name="Copeland A."/>
            <person name="Barry K.W."/>
            <person name="Cichocki N."/>
            <person name="Veneault-Fourrey C."/>
            <person name="LaButti K."/>
            <person name="Lindquist E.A."/>
            <person name="Lipzen A."/>
            <person name="Lundell T."/>
            <person name="Morin E."/>
            <person name="Murat C."/>
            <person name="Sun H."/>
            <person name="Tunlid A."/>
            <person name="Henrissat B."/>
            <person name="Grigoriev I.V."/>
            <person name="Hibbett D.S."/>
            <person name="Martin F."/>
            <person name="Nordberg H.P."/>
            <person name="Cantor M.N."/>
            <person name="Hua S.X."/>
        </authorList>
    </citation>
    <scope>NUCLEOTIDE SEQUENCE [LARGE SCALE GENOMIC DNA]</scope>
    <source>
        <strain evidence="3 4">MUT 4182</strain>
    </source>
</reference>
<dbReference type="PANTHER" id="PTHR16461">
    <property type="entry name" value="TOLL-INTERACTING PROTEIN"/>
    <property type="match status" value="1"/>
</dbReference>
<dbReference type="GO" id="GO:0006511">
    <property type="term" value="P:ubiquitin-dependent protein catabolic process"/>
    <property type="evidence" value="ECO:0007669"/>
    <property type="project" value="TreeGrafter"/>
</dbReference>
<feature type="compositionally biased region" description="Low complexity" evidence="1">
    <location>
        <begin position="354"/>
        <end position="373"/>
    </location>
</feature>
<feature type="compositionally biased region" description="Polar residues" evidence="1">
    <location>
        <begin position="333"/>
        <end position="347"/>
    </location>
</feature>
<feature type="compositionally biased region" description="Low complexity" evidence="1">
    <location>
        <begin position="85"/>
        <end position="101"/>
    </location>
</feature>
<feature type="compositionally biased region" description="Polar residues" evidence="1">
    <location>
        <begin position="448"/>
        <end position="460"/>
    </location>
</feature>
<dbReference type="Gene3D" id="1.10.8.10">
    <property type="entry name" value="DNA helicase RuvA subunit, C-terminal domain"/>
    <property type="match status" value="1"/>
</dbReference>
<dbReference type="GO" id="GO:0005737">
    <property type="term" value="C:cytoplasm"/>
    <property type="evidence" value="ECO:0007669"/>
    <property type="project" value="TreeGrafter"/>
</dbReference>
<dbReference type="InterPro" id="IPR009060">
    <property type="entry name" value="UBA-like_sf"/>
</dbReference>
<feature type="compositionally biased region" description="Low complexity" evidence="1">
    <location>
        <begin position="314"/>
        <end position="332"/>
    </location>
</feature>
<dbReference type="CDD" id="cd14279">
    <property type="entry name" value="CUE"/>
    <property type="match status" value="1"/>
</dbReference>
<sequence length="482" mass="50023">MATPGPTAKTEMTTLNVVGKDESTAPAAPSKPATGSNADYLTSAAATQPDPSNLTPSTRPEAERTVSELSNVTQPPSTPGTDLSTAPPKSTPTATHAPPVTVEDEPELDPQVAGLQAMFPTFDAGVLQSILEISGGDEDQAIETLLSMSDPEYKPSATTHQPTDHTDLDEQLAHRLHLEEQARADYEARHGGSRPVPAPGRDSGQHSEGGPMGGVDVGAIGAQVKGFLSGAAAKVSGTGFARGGGGNPQQQGGAVGAPSNVNTAEIRQQFNDLAETGKKHFTTFMTKVKAKMQEYDIPAPGQPGGPHQGSNSAQSTGYGTYGQGDQTFGTQTAYGSQSNQRPQQQWYAQPVGIQPQPAISTPSTQQQQQQQPAVGYSIDPPTPVVPPKDTLPSTGASAAGAVPATFDVLGVNQPGMPQRSSFDQTDAPRPTFDTSRLGLKPKRPVSLVGNNTGTALTEGTASKGKNKADDDDDIEYVNESGR</sequence>
<evidence type="ECO:0000313" key="3">
    <source>
        <dbReference type="EMBL" id="KIO19045.1"/>
    </source>
</evidence>
<dbReference type="GO" id="GO:0043130">
    <property type="term" value="F:ubiquitin binding"/>
    <property type="evidence" value="ECO:0007669"/>
    <property type="project" value="InterPro"/>
</dbReference>
<organism evidence="3 4">
    <name type="scientific">Tulasnella calospora MUT 4182</name>
    <dbReference type="NCBI Taxonomy" id="1051891"/>
    <lineage>
        <taxon>Eukaryota</taxon>
        <taxon>Fungi</taxon>
        <taxon>Dikarya</taxon>
        <taxon>Basidiomycota</taxon>
        <taxon>Agaricomycotina</taxon>
        <taxon>Agaricomycetes</taxon>
        <taxon>Cantharellales</taxon>
        <taxon>Tulasnellaceae</taxon>
        <taxon>Tulasnella</taxon>
    </lineage>
</organism>
<keyword evidence="4" id="KW-1185">Reference proteome</keyword>
<proteinExistence type="predicted"/>
<dbReference type="AlphaFoldDB" id="A0A0C3PVP7"/>
<evidence type="ECO:0000259" key="2">
    <source>
        <dbReference type="PROSITE" id="PS51140"/>
    </source>
</evidence>
<dbReference type="STRING" id="1051891.A0A0C3PVP7"/>
<feature type="compositionally biased region" description="Polar residues" evidence="1">
    <location>
        <begin position="67"/>
        <end position="84"/>
    </location>
</feature>
<dbReference type="EMBL" id="KN823244">
    <property type="protein sequence ID" value="KIO19045.1"/>
    <property type="molecule type" value="Genomic_DNA"/>
</dbReference>
<dbReference type="GO" id="GO:0031624">
    <property type="term" value="F:ubiquitin conjugating enzyme binding"/>
    <property type="evidence" value="ECO:0007669"/>
    <property type="project" value="TreeGrafter"/>
</dbReference>
<evidence type="ECO:0000256" key="1">
    <source>
        <dbReference type="SAM" id="MobiDB-lite"/>
    </source>
</evidence>
<dbReference type="InterPro" id="IPR003892">
    <property type="entry name" value="CUE"/>
</dbReference>
<gene>
    <name evidence="3" type="ORF">M407DRAFT_31294</name>
</gene>
<reference evidence="4" key="2">
    <citation type="submission" date="2015-01" db="EMBL/GenBank/DDBJ databases">
        <title>Evolutionary Origins and Diversification of the Mycorrhizal Mutualists.</title>
        <authorList>
            <consortium name="DOE Joint Genome Institute"/>
            <consortium name="Mycorrhizal Genomics Consortium"/>
            <person name="Kohler A."/>
            <person name="Kuo A."/>
            <person name="Nagy L.G."/>
            <person name="Floudas D."/>
            <person name="Copeland A."/>
            <person name="Barry K.W."/>
            <person name="Cichocki N."/>
            <person name="Veneault-Fourrey C."/>
            <person name="LaButti K."/>
            <person name="Lindquist E.A."/>
            <person name="Lipzen A."/>
            <person name="Lundell T."/>
            <person name="Morin E."/>
            <person name="Murat C."/>
            <person name="Riley R."/>
            <person name="Ohm R."/>
            <person name="Sun H."/>
            <person name="Tunlid A."/>
            <person name="Henrissat B."/>
            <person name="Grigoriev I.V."/>
            <person name="Hibbett D.S."/>
            <person name="Martin F."/>
        </authorList>
    </citation>
    <scope>NUCLEOTIDE SEQUENCE [LARGE SCALE GENOMIC DNA]</scope>
    <source>
        <strain evidence="4">MUT 4182</strain>
    </source>
</reference>
<name>A0A0C3PVP7_9AGAM</name>
<dbReference type="HOGENOM" id="CLU_039542_0_0_1"/>
<feature type="region of interest" description="Disordered" evidence="1">
    <location>
        <begin position="186"/>
        <end position="214"/>
    </location>
</feature>
<feature type="compositionally biased region" description="Low complexity" evidence="1">
    <location>
        <begin position="24"/>
        <end position="34"/>
    </location>
</feature>
<feature type="region of interest" description="Disordered" evidence="1">
    <location>
        <begin position="1"/>
        <end position="108"/>
    </location>
</feature>
<feature type="region of interest" description="Disordered" evidence="1">
    <location>
        <begin position="296"/>
        <end position="482"/>
    </location>
</feature>
<feature type="domain" description="CUE" evidence="2">
    <location>
        <begin position="107"/>
        <end position="150"/>
    </location>
</feature>
<dbReference type="Proteomes" id="UP000054248">
    <property type="component" value="Unassembled WGS sequence"/>
</dbReference>
<dbReference type="Pfam" id="PF02845">
    <property type="entry name" value="CUE"/>
    <property type="match status" value="1"/>
</dbReference>
<dbReference type="SUPFAM" id="SSF46934">
    <property type="entry name" value="UBA-like"/>
    <property type="match status" value="1"/>
</dbReference>